<evidence type="ECO:0000259" key="8">
    <source>
        <dbReference type="PROSITE" id="PS50048"/>
    </source>
</evidence>
<evidence type="ECO:0000256" key="4">
    <source>
        <dbReference type="ARBA" id="ARBA00023125"/>
    </source>
</evidence>
<feature type="compositionally biased region" description="Basic and acidic residues" evidence="7">
    <location>
        <begin position="554"/>
        <end position="566"/>
    </location>
</feature>
<feature type="domain" description="Zn(2)-C6 fungal-type" evidence="8">
    <location>
        <begin position="26"/>
        <end position="54"/>
    </location>
</feature>
<dbReference type="Gene3D" id="4.10.240.10">
    <property type="entry name" value="Zn(2)-C6 fungal-type DNA-binding domain"/>
    <property type="match status" value="1"/>
</dbReference>
<dbReference type="PANTHER" id="PTHR36206:SF4">
    <property type="entry name" value="HYPOTHETICAL CONSERVED PROTEIN (EUROFUNG)-RELATED"/>
    <property type="match status" value="1"/>
</dbReference>
<evidence type="ECO:0000256" key="5">
    <source>
        <dbReference type="ARBA" id="ARBA00023163"/>
    </source>
</evidence>
<dbReference type="AlphaFoldDB" id="A0A177D1U7"/>
<dbReference type="InterPro" id="IPR001138">
    <property type="entry name" value="Zn2Cys6_DnaBD"/>
</dbReference>
<sequence length="574" mass="64237">MPPQTLILEFQSLKRTRRYGSKVKTGCLTCKSRRIKCDEKKPACLRCTSTKRVCDGYVESGAKQPKRLPPGVASPLQDARVTQSWPEEGLPYLDFYYHCAIRTLSNRFDNGFWSRTVLQMARSEPCIRHALVALSYLAKTEPGNLKHAHARLKQQDQTLHRYYGKAVGSLVARLAEKSCTIEVGLVACLMFVCIEFIRGNFLPAFTHLHSGLRILSELPTIRTHGLRPRTPPPTPSKSDTVSIAASNGLLHDTLIPMFMRNITPAMLFGAPIEDLFEIPTPDPSAYDVPFSTFHELQMSSFQLRNASALFARKMATRIFIKAPLTAEDFARQSQLLDAHHAWFRALQKLEQAAFLTHEEEIMAASLKLGYYSTYILIDCSMSLRQSNFDAHIDYFKAINHNAKIVLDSMGIATPPLPVSSGTRRGLSRKFASAAKAAGARDTKAGAHFTFEISVVPPLHYVATRCRHPLIRREAVALLKTNPPREGLWDVDTHIAVAERVIAIEESVLDPVTGWPVESARLWCSVHDGKGYSEGKILVTFAFAEWAEQRVPRVDDLRRPDGGDRADAQWTEKIG</sequence>
<dbReference type="InterPro" id="IPR021858">
    <property type="entry name" value="Fun_TF"/>
</dbReference>
<dbReference type="GO" id="GO:0008270">
    <property type="term" value="F:zinc ion binding"/>
    <property type="evidence" value="ECO:0007669"/>
    <property type="project" value="InterPro"/>
</dbReference>
<dbReference type="RefSeq" id="XP_018043527.1">
    <property type="nucleotide sequence ID" value="XM_018181274.1"/>
</dbReference>
<keyword evidence="10" id="KW-1185">Reference proteome</keyword>
<dbReference type="SMART" id="SM00066">
    <property type="entry name" value="GAL4"/>
    <property type="match status" value="1"/>
</dbReference>
<dbReference type="SUPFAM" id="SSF57701">
    <property type="entry name" value="Zn2/Cys6 DNA-binding domain"/>
    <property type="match status" value="1"/>
</dbReference>
<dbReference type="PROSITE" id="PS50048">
    <property type="entry name" value="ZN2_CY6_FUNGAL_2"/>
    <property type="match status" value="1"/>
</dbReference>
<evidence type="ECO:0000256" key="3">
    <source>
        <dbReference type="ARBA" id="ARBA00023015"/>
    </source>
</evidence>
<dbReference type="CDD" id="cd00067">
    <property type="entry name" value="GAL4"/>
    <property type="match status" value="1"/>
</dbReference>
<organism evidence="9 10">
    <name type="scientific">Paraphaeosphaeria sporulosa</name>
    <dbReference type="NCBI Taxonomy" id="1460663"/>
    <lineage>
        <taxon>Eukaryota</taxon>
        <taxon>Fungi</taxon>
        <taxon>Dikarya</taxon>
        <taxon>Ascomycota</taxon>
        <taxon>Pezizomycotina</taxon>
        <taxon>Dothideomycetes</taxon>
        <taxon>Pleosporomycetidae</taxon>
        <taxon>Pleosporales</taxon>
        <taxon>Massarineae</taxon>
        <taxon>Didymosphaeriaceae</taxon>
        <taxon>Paraphaeosphaeria</taxon>
    </lineage>
</organism>
<keyword evidence="1" id="KW-0479">Metal-binding</keyword>
<keyword evidence="6" id="KW-0539">Nucleus</keyword>
<dbReference type="EMBL" id="KV441548">
    <property type="protein sequence ID" value="OAG13162.1"/>
    <property type="molecule type" value="Genomic_DNA"/>
</dbReference>
<name>A0A177D1U7_9PLEO</name>
<dbReference type="GO" id="GO:0000981">
    <property type="term" value="F:DNA-binding transcription factor activity, RNA polymerase II-specific"/>
    <property type="evidence" value="ECO:0007669"/>
    <property type="project" value="InterPro"/>
</dbReference>
<keyword evidence="2" id="KW-0862">Zinc</keyword>
<evidence type="ECO:0000256" key="1">
    <source>
        <dbReference type="ARBA" id="ARBA00022723"/>
    </source>
</evidence>
<keyword evidence="5" id="KW-0804">Transcription</keyword>
<evidence type="ECO:0000256" key="6">
    <source>
        <dbReference type="ARBA" id="ARBA00023242"/>
    </source>
</evidence>
<protein>
    <recommendedName>
        <fullName evidence="8">Zn(2)-C6 fungal-type domain-containing protein</fullName>
    </recommendedName>
</protein>
<dbReference type="InterPro" id="IPR036864">
    <property type="entry name" value="Zn2-C6_fun-type_DNA-bd_sf"/>
</dbReference>
<evidence type="ECO:0000256" key="7">
    <source>
        <dbReference type="SAM" id="MobiDB-lite"/>
    </source>
</evidence>
<keyword evidence="4" id="KW-0238">DNA-binding</keyword>
<dbReference type="GO" id="GO:0003677">
    <property type="term" value="F:DNA binding"/>
    <property type="evidence" value="ECO:0007669"/>
    <property type="project" value="UniProtKB-KW"/>
</dbReference>
<dbReference type="InterPro" id="IPR052360">
    <property type="entry name" value="Transcr_Regulatory_Proteins"/>
</dbReference>
<feature type="region of interest" description="Disordered" evidence="7">
    <location>
        <begin position="554"/>
        <end position="574"/>
    </location>
</feature>
<evidence type="ECO:0000313" key="9">
    <source>
        <dbReference type="EMBL" id="OAG13162.1"/>
    </source>
</evidence>
<accession>A0A177D1U7</accession>
<dbReference type="InParanoid" id="A0A177D1U7"/>
<dbReference type="PROSITE" id="PS00463">
    <property type="entry name" value="ZN2_CY6_FUNGAL_1"/>
    <property type="match status" value="1"/>
</dbReference>
<dbReference type="Pfam" id="PF11951">
    <property type="entry name" value="Fungal_trans_2"/>
    <property type="match status" value="1"/>
</dbReference>
<keyword evidence="3" id="KW-0805">Transcription regulation</keyword>
<evidence type="ECO:0000313" key="10">
    <source>
        <dbReference type="Proteomes" id="UP000077069"/>
    </source>
</evidence>
<dbReference type="PANTHER" id="PTHR36206">
    <property type="entry name" value="ASPERCRYPTIN BIOSYNTHESIS CLUSTER-SPECIFIC TRANSCRIPTION REGULATOR ATNN-RELATED"/>
    <property type="match status" value="1"/>
</dbReference>
<gene>
    <name evidence="9" type="ORF">CC84DRAFT_1193095</name>
</gene>
<dbReference type="Pfam" id="PF00172">
    <property type="entry name" value="Zn_clus"/>
    <property type="match status" value="1"/>
</dbReference>
<dbReference type="STRING" id="1460663.A0A177D1U7"/>
<reference evidence="9 10" key="1">
    <citation type="submission" date="2016-05" db="EMBL/GenBank/DDBJ databases">
        <title>Comparative analysis of secretome profiles of manganese(II)-oxidizing ascomycete fungi.</title>
        <authorList>
            <consortium name="DOE Joint Genome Institute"/>
            <person name="Zeiner C.A."/>
            <person name="Purvine S.O."/>
            <person name="Zink E.M."/>
            <person name="Wu S."/>
            <person name="Pasa-Tolic L."/>
            <person name="Chaput D.L."/>
            <person name="Haridas S."/>
            <person name="Grigoriev I.V."/>
            <person name="Santelli C.M."/>
            <person name="Hansel C.M."/>
        </authorList>
    </citation>
    <scope>NUCLEOTIDE SEQUENCE [LARGE SCALE GENOMIC DNA]</scope>
    <source>
        <strain evidence="9 10">AP3s5-JAC2a</strain>
    </source>
</reference>
<dbReference type="OrthoDB" id="2593732at2759"/>
<evidence type="ECO:0000256" key="2">
    <source>
        <dbReference type="ARBA" id="ARBA00022833"/>
    </source>
</evidence>
<proteinExistence type="predicted"/>
<dbReference type="Proteomes" id="UP000077069">
    <property type="component" value="Unassembled WGS sequence"/>
</dbReference>
<dbReference type="GeneID" id="28764760"/>